<reference evidence="1 2" key="1">
    <citation type="submission" date="2018-12" db="EMBL/GenBank/DDBJ databases">
        <title>Venturia inaequalis Genome Resource.</title>
        <authorList>
            <person name="Lichtner F.J."/>
        </authorList>
    </citation>
    <scope>NUCLEOTIDE SEQUENCE [LARGE SCALE GENOMIC DNA]</scope>
    <source>
        <strain evidence="1 2">120213</strain>
    </source>
</reference>
<name>A0A8H3UH27_VENIN</name>
<dbReference type="Proteomes" id="UP000447873">
    <property type="component" value="Unassembled WGS sequence"/>
</dbReference>
<evidence type="ECO:0000313" key="1">
    <source>
        <dbReference type="EMBL" id="KAE9970456.1"/>
    </source>
</evidence>
<evidence type="ECO:0000313" key="2">
    <source>
        <dbReference type="Proteomes" id="UP000447873"/>
    </source>
</evidence>
<protein>
    <submittedName>
        <fullName evidence="1">Uncharacterized protein</fullName>
    </submittedName>
</protein>
<proteinExistence type="predicted"/>
<dbReference type="AlphaFoldDB" id="A0A8H3UH27"/>
<organism evidence="1 2">
    <name type="scientific">Venturia inaequalis</name>
    <name type="common">Apple scab fungus</name>
    <dbReference type="NCBI Taxonomy" id="5025"/>
    <lineage>
        <taxon>Eukaryota</taxon>
        <taxon>Fungi</taxon>
        <taxon>Dikarya</taxon>
        <taxon>Ascomycota</taxon>
        <taxon>Pezizomycotina</taxon>
        <taxon>Dothideomycetes</taxon>
        <taxon>Pleosporomycetidae</taxon>
        <taxon>Venturiales</taxon>
        <taxon>Venturiaceae</taxon>
        <taxon>Venturia</taxon>
    </lineage>
</organism>
<sequence length="153" mass="18097">MSASSDRYRVWTEDFVNKAGPFFNSHARSSFASHEEAYVFTSSFSNFQERVIIDIHFSMIYIRIVINGTRYRWQCNYCSYTKPFKLHANCSHLHLRLSISTHACHLENDAVARDEDLERAQRKEWLLANDEQPEEDIEDALERRFIGIKVWSE</sequence>
<accession>A0A8H3UH27</accession>
<gene>
    <name evidence="1" type="ORF">EG328_006283</name>
</gene>
<comment type="caution">
    <text evidence="1">The sequence shown here is derived from an EMBL/GenBank/DDBJ whole genome shotgun (WGS) entry which is preliminary data.</text>
</comment>
<dbReference type="EMBL" id="WNWS01000330">
    <property type="protein sequence ID" value="KAE9970456.1"/>
    <property type="molecule type" value="Genomic_DNA"/>
</dbReference>